<dbReference type="Proteomes" id="UP000198863">
    <property type="component" value="Unassembled WGS sequence"/>
</dbReference>
<organism evidence="1 2">
    <name type="scientific">Klenkia brasiliensis</name>
    <dbReference type="NCBI Taxonomy" id="333142"/>
    <lineage>
        <taxon>Bacteria</taxon>
        <taxon>Bacillati</taxon>
        <taxon>Actinomycetota</taxon>
        <taxon>Actinomycetes</taxon>
        <taxon>Geodermatophilales</taxon>
        <taxon>Geodermatophilaceae</taxon>
        <taxon>Klenkia</taxon>
    </lineage>
</organism>
<dbReference type="RefSeq" id="WP_091062260.1">
    <property type="nucleotide sequence ID" value="NZ_FNCF01000003.1"/>
</dbReference>
<keyword evidence="2" id="KW-1185">Reference proteome</keyword>
<dbReference type="AlphaFoldDB" id="A0A1G7SQW6"/>
<protein>
    <submittedName>
        <fullName evidence="1">Uncharacterized protein</fullName>
    </submittedName>
</protein>
<gene>
    <name evidence="1" type="ORF">SAMN05660324_2126</name>
</gene>
<evidence type="ECO:0000313" key="2">
    <source>
        <dbReference type="Proteomes" id="UP000198863"/>
    </source>
</evidence>
<proteinExistence type="predicted"/>
<name>A0A1G7SQW6_9ACTN</name>
<accession>A0A1G7SQW6</accession>
<reference evidence="2" key="1">
    <citation type="submission" date="2016-10" db="EMBL/GenBank/DDBJ databases">
        <authorList>
            <person name="Varghese N."/>
            <person name="Submissions S."/>
        </authorList>
    </citation>
    <scope>NUCLEOTIDE SEQUENCE [LARGE SCALE GENOMIC DNA]</scope>
    <source>
        <strain evidence="2">DSM 44526</strain>
    </source>
</reference>
<dbReference type="EMBL" id="FNCF01000003">
    <property type="protein sequence ID" value="SDG25368.1"/>
    <property type="molecule type" value="Genomic_DNA"/>
</dbReference>
<dbReference type="OrthoDB" id="5230730at2"/>
<evidence type="ECO:0000313" key="1">
    <source>
        <dbReference type="EMBL" id="SDG25368.1"/>
    </source>
</evidence>
<sequence length="85" mass="8998">MTVLLAPVGTPAPPRVVPVPPRPAVPPPARRVPWADVRWAVLATVLGPVAGRHPDVAIALVGAVDEAVAAGRAQWRRRTVPPTRR</sequence>